<reference evidence="1" key="1">
    <citation type="journal article" date="2021" name="Proc. Natl. Acad. Sci. U.S.A.">
        <title>A Catalog of Tens of Thousands of Viruses from Human Metagenomes Reveals Hidden Associations with Chronic Diseases.</title>
        <authorList>
            <person name="Tisza M.J."/>
            <person name="Buck C.B."/>
        </authorList>
    </citation>
    <scope>NUCLEOTIDE SEQUENCE</scope>
    <source>
        <strain evidence="1">CtGsX68</strain>
    </source>
</reference>
<protein>
    <submittedName>
        <fullName evidence="1">Uncharacterized protein</fullName>
    </submittedName>
</protein>
<proteinExistence type="predicted"/>
<evidence type="ECO:0000313" key="1">
    <source>
        <dbReference type="EMBL" id="DAF98048.1"/>
    </source>
</evidence>
<organism evidence="1">
    <name type="scientific">Siphoviridae sp. ctGsX68</name>
    <dbReference type="NCBI Taxonomy" id="2825417"/>
    <lineage>
        <taxon>Viruses</taxon>
        <taxon>Duplodnaviria</taxon>
        <taxon>Heunggongvirae</taxon>
        <taxon>Uroviricota</taxon>
        <taxon>Caudoviricetes</taxon>
    </lineage>
</organism>
<sequence length="149" mass="17250">MPEWIEPVYDRTEEDVEYAKAYNKSPSESAASEYKGTLNASDLNRIEGNCAYLSELLHSCGYTSHVNVKTDWSMADFPTLTEFTRIRDNITELMRAYAQAEDMPDMRTDSRTDYIEINNMEFDLYRINEMIANMKAIYIYSGELYGGEL</sequence>
<dbReference type="EMBL" id="BK016141">
    <property type="protein sequence ID" value="DAF98048.1"/>
    <property type="molecule type" value="Genomic_DNA"/>
</dbReference>
<accession>A0A8S5UU80</accession>
<name>A0A8S5UU80_9CAUD</name>